<protein>
    <submittedName>
        <fullName evidence="8">26.5 kDa heat shock protein, mitochondrial</fullName>
    </submittedName>
</protein>
<evidence type="ECO:0000259" key="6">
    <source>
        <dbReference type="PROSITE" id="PS01031"/>
    </source>
</evidence>
<comment type="similarity">
    <text evidence="2 3">Belongs to the small heat shock protein (HSP20) family.</text>
</comment>
<feature type="compositionally biased region" description="Basic and acidic residues" evidence="4">
    <location>
        <begin position="123"/>
        <end position="138"/>
    </location>
</feature>
<dbReference type="PROSITE" id="PS01031">
    <property type="entry name" value="SHSP"/>
    <property type="match status" value="1"/>
</dbReference>
<sequence>MLRKFWTLPFPSGPFSYSLLCAPPIFSLFVLHIRAALIVTSQQEQARRHQSLVFLLFFFFFFFFFFCFKLVVARMALARMCLRRTTSLLLRGRHSFPLTAVGVARGGRSSIDFGAPSSYSAVPDHRSPPKREDEKKGGEVAAATESSSTPAPRRRGLLSRHLIPFRFDSTGLGNALWQVSENLNRLLEKWAPSRLLGRMKEVDDCYKLFFEVPGLRKEDMRITVEDGFLVITGERKEEEEDDSDEEGGWYSKSYGYYNTSLLLPDDAKVEEIKAEVKDGILKVTIPRNEEKKRNIREVKIQ</sequence>
<dbReference type="OrthoDB" id="1431247at2759"/>
<organism evidence="7 8">
    <name type="scientific">Elaeis guineensis var. tenera</name>
    <name type="common">Oil palm</name>
    <dbReference type="NCBI Taxonomy" id="51953"/>
    <lineage>
        <taxon>Eukaryota</taxon>
        <taxon>Viridiplantae</taxon>
        <taxon>Streptophyta</taxon>
        <taxon>Embryophyta</taxon>
        <taxon>Tracheophyta</taxon>
        <taxon>Spermatophyta</taxon>
        <taxon>Magnoliopsida</taxon>
        <taxon>Liliopsida</taxon>
        <taxon>Arecaceae</taxon>
        <taxon>Arecoideae</taxon>
        <taxon>Cocoseae</taxon>
        <taxon>Elaeidinae</taxon>
        <taxon>Elaeis</taxon>
    </lineage>
</organism>
<dbReference type="AlphaFoldDB" id="A0A6I9QEE0"/>
<feature type="compositionally biased region" description="Low complexity" evidence="4">
    <location>
        <begin position="141"/>
        <end position="151"/>
    </location>
</feature>
<evidence type="ECO:0000256" key="5">
    <source>
        <dbReference type="SAM" id="Phobius"/>
    </source>
</evidence>
<evidence type="ECO:0000313" key="7">
    <source>
        <dbReference type="Proteomes" id="UP000504607"/>
    </source>
</evidence>
<keyword evidence="5" id="KW-0812">Transmembrane</keyword>
<dbReference type="Pfam" id="PF00011">
    <property type="entry name" value="HSP20"/>
    <property type="match status" value="1"/>
</dbReference>
<evidence type="ECO:0000256" key="4">
    <source>
        <dbReference type="SAM" id="MobiDB-lite"/>
    </source>
</evidence>
<dbReference type="GO" id="GO:0009408">
    <property type="term" value="P:response to heat"/>
    <property type="evidence" value="ECO:0007669"/>
    <property type="project" value="InterPro"/>
</dbReference>
<accession>A0A6I9QEE0</accession>
<keyword evidence="5" id="KW-0472">Membrane</keyword>
<dbReference type="InterPro" id="IPR044587">
    <property type="entry name" value="HSP21-like"/>
</dbReference>
<dbReference type="Gene3D" id="2.60.40.790">
    <property type="match status" value="1"/>
</dbReference>
<evidence type="ECO:0000256" key="2">
    <source>
        <dbReference type="PROSITE-ProRule" id="PRU00285"/>
    </source>
</evidence>
<keyword evidence="1 8" id="KW-0346">Stress response</keyword>
<dbReference type="RefSeq" id="XP_010907278.2">
    <property type="nucleotide sequence ID" value="XM_010908976.3"/>
</dbReference>
<dbReference type="KEGG" id="egu:105033976"/>
<evidence type="ECO:0000256" key="3">
    <source>
        <dbReference type="RuleBase" id="RU003616"/>
    </source>
</evidence>
<evidence type="ECO:0000313" key="8">
    <source>
        <dbReference type="RefSeq" id="XP_010907278.2"/>
    </source>
</evidence>
<name>A0A6I9QEE0_ELAGV</name>
<dbReference type="PANTHER" id="PTHR46733:SF3">
    <property type="entry name" value="26.5 KDA HEAT SHOCK PROTEIN, MITOCHONDRIAL"/>
    <property type="match status" value="1"/>
</dbReference>
<dbReference type="InterPro" id="IPR002068">
    <property type="entry name" value="A-crystallin/Hsp20_dom"/>
</dbReference>
<dbReference type="CDD" id="cd06464">
    <property type="entry name" value="ACD_sHsps-like"/>
    <property type="match status" value="1"/>
</dbReference>
<keyword evidence="5" id="KW-1133">Transmembrane helix</keyword>
<dbReference type="PANTHER" id="PTHR46733">
    <property type="entry name" value="26.5 KDA HEAT SHOCK PROTEIN, MITOCHONDRIAL"/>
    <property type="match status" value="1"/>
</dbReference>
<dbReference type="InterPro" id="IPR008978">
    <property type="entry name" value="HSP20-like_chaperone"/>
</dbReference>
<feature type="region of interest" description="Disordered" evidence="4">
    <location>
        <begin position="115"/>
        <end position="154"/>
    </location>
</feature>
<dbReference type="InParanoid" id="A0A6I9QEE0"/>
<feature type="transmembrane region" description="Helical" evidence="5">
    <location>
        <begin position="52"/>
        <end position="77"/>
    </location>
</feature>
<feature type="domain" description="SHSP" evidence="6">
    <location>
        <begin position="186"/>
        <end position="301"/>
    </location>
</feature>
<gene>
    <name evidence="8" type="primary">LOC105033976</name>
</gene>
<proteinExistence type="inferred from homology"/>
<evidence type="ECO:0000256" key="1">
    <source>
        <dbReference type="ARBA" id="ARBA00023016"/>
    </source>
</evidence>
<feature type="transmembrane region" description="Helical" evidence="5">
    <location>
        <begin position="15"/>
        <end position="40"/>
    </location>
</feature>
<dbReference type="Proteomes" id="UP000504607">
    <property type="component" value="Unplaced"/>
</dbReference>
<keyword evidence="7" id="KW-1185">Reference proteome</keyword>
<reference evidence="8" key="1">
    <citation type="submission" date="2025-08" db="UniProtKB">
        <authorList>
            <consortium name="RefSeq"/>
        </authorList>
    </citation>
    <scope>IDENTIFICATION</scope>
</reference>
<dbReference type="SUPFAM" id="SSF49764">
    <property type="entry name" value="HSP20-like chaperones"/>
    <property type="match status" value="1"/>
</dbReference>